<gene>
    <name evidence="2" type="ORF">E2C01_090340</name>
</gene>
<organism evidence="2 3">
    <name type="scientific">Portunus trituberculatus</name>
    <name type="common">Swimming crab</name>
    <name type="synonym">Neptunus trituberculatus</name>
    <dbReference type="NCBI Taxonomy" id="210409"/>
    <lineage>
        <taxon>Eukaryota</taxon>
        <taxon>Metazoa</taxon>
        <taxon>Ecdysozoa</taxon>
        <taxon>Arthropoda</taxon>
        <taxon>Crustacea</taxon>
        <taxon>Multicrustacea</taxon>
        <taxon>Malacostraca</taxon>
        <taxon>Eumalacostraca</taxon>
        <taxon>Eucarida</taxon>
        <taxon>Decapoda</taxon>
        <taxon>Pleocyemata</taxon>
        <taxon>Brachyura</taxon>
        <taxon>Eubrachyura</taxon>
        <taxon>Portunoidea</taxon>
        <taxon>Portunidae</taxon>
        <taxon>Portuninae</taxon>
        <taxon>Portunus</taxon>
    </lineage>
</organism>
<dbReference type="OrthoDB" id="10009983at2759"/>
<protein>
    <submittedName>
        <fullName evidence="2">Uncharacterized protein</fullName>
    </submittedName>
</protein>
<evidence type="ECO:0000313" key="3">
    <source>
        <dbReference type="Proteomes" id="UP000324222"/>
    </source>
</evidence>
<name>A0A5B7JRZ2_PORTR</name>
<dbReference type="Proteomes" id="UP000324222">
    <property type="component" value="Unassembled WGS sequence"/>
</dbReference>
<dbReference type="EMBL" id="VSRR010101146">
    <property type="protein sequence ID" value="MPC95144.1"/>
    <property type="molecule type" value="Genomic_DNA"/>
</dbReference>
<dbReference type="AlphaFoldDB" id="A0A5B7JRZ2"/>
<comment type="caution">
    <text evidence="2">The sequence shown here is derived from an EMBL/GenBank/DDBJ whole genome shotgun (WGS) entry which is preliminary data.</text>
</comment>
<accession>A0A5B7JRZ2</accession>
<sequence length="81" mass="9549">MNKRGFGKNFHVVRDKTSYGQGSENRSRKFGRQTSAVACSDHKVYIVWLESFDDCYTFPAREYFNLMFKVSHWLNVQLCTN</sequence>
<evidence type="ECO:0000256" key="1">
    <source>
        <dbReference type="SAM" id="MobiDB-lite"/>
    </source>
</evidence>
<feature type="region of interest" description="Disordered" evidence="1">
    <location>
        <begin position="1"/>
        <end position="27"/>
    </location>
</feature>
<reference evidence="2 3" key="1">
    <citation type="submission" date="2019-05" db="EMBL/GenBank/DDBJ databases">
        <title>Another draft genome of Portunus trituberculatus and its Hox gene families provides insights of decapod evolution.</title>
        <authorList>
            <person name="Jeong J.-H."/>
            <person name="Song I."/>
            <person name="Kim S."/>
            <person name="Choi T."/>
            <person name="Kim D."/>
            <person name="Ryu S."/>
            <person name="Kim W."/>
        </authorList>
    </citation>
    <scope>NUCLEOTIDE SEQUENCE [LARGE SCALE GENOMIC DNA]</scope>
    <source>
        <tissue evidence="2">Muscle</tissue>
    </source>
</reference>
<evidence type="ECO:0000313" key="2">
    <source>
        <dbReference type="EMBL" id="MPC95144.1"/>
    </source>
</evidence>
<keyword evidence="3" id="KW-1185">Reference proteome</keyword>
<proteinExistence type="predicted"/>